<dbReference type="EMBL" id="JBDPZD010000001">
    <property type="protein sequence ID" value="MEO3690565.1"/>
    <property type="molecule type" value="Genomic_DNA"/>
</dbReference>
<gene>
    <name evidence="1" type="ORF">ABDJ85_03740</name>
</gene>
<dbReference type="Pfam" id="PF21997">
    <property type="entry name" value="DUF6928"/>
    <property type="match status" value="1"/>
</dbReference>
<evidence type="ECO:0000313" key="1">
    <source>
        <dbReference type="EMBL" id="MEO3690565.1"/>
    </source>
</evidence>
<dbReference type="Proteomes" id="UP001495147">
    <property type="component" value="Unassembled WGS sequence"/>
</dbReference>
<accession>A0ABV0FXC0</accession>
<keyword evidence="2" id="KW-1185">Reference proteome</keyword>
<reference evidence="1 2" key="1">
    <citation type="submission" date="2024-05" db="EMBL/GenBank/DDBJ databases">
        <title>Roseateles sp. DJS-2-20 16S ribosomal RNA gene Genome sequencing and assembly.</title>
        <authorList>
            <person name="Woo H."/>
        </authorList>
    </citation>
    <scope>NUCLEOTIDE SEQUENCE [LARGE SCALE GENOMIC DNA]</scope>
    <source>
        <strain evidence="1 2">DJS-2-20</strain>
    </source>
</reference>
<organism evidence="1 2">
    <name type="scientific">Roseateles paludis</name>
    <dbReference type="NCBI Taxonomy" id="3145238"/>
    <lineage>
        <taxon>Bacteria</taxon>
        <taxon>Pseudomonadati</taxon>
        <taxon>Pseudomonadota</taxon>
        <taxon>Betaproteobacteria</taxon>
        <taxon>Burkholderiales</taxon>
        <taxon>Sphaerotilaceae</taxon>
        <taxon>Roseateles</taxon>
    </lineage>
</organism>
<evidence type="ECO:0008006" key="3">
    <source>
        <dbReference type="Google" id="ProtNLM"/>
    </source>
</evidence>
<comment type="caution">
    <text evidence="1">The sequence shown here is derived from an EMBL/GenBank/DDBJ whole genome shotgun (WGS) entry which is preliminary data.</text>
</comment>
<protein>
    <recommendedName>
        <fullName evidence="3">Suppressor of fused-like domain-containing protein</fullName>
    </recommendedName>
</protein>
<dbReference type="InterPro" id="IPR053847">
    <property type="entry name" value="DUF6928"/>
</dbReference>
<evidence type="ECO:0000313" key="2">
    <source>
        <dbReference type="Proteomes" id="UP001495147"/>
    </source>
</evidence>
<sequence length="209" mass="23291">MGAKTWMIVQADGPVRAIRPVLEAGEEPDPATTAAFVTQCFPKADYRPSGSGPLYDTSPRQGRVVAGCWPGLRLIAHESFAIDHPSRTAPALIAPRGTTVLHLMHSVVDWFAYAVWQDGQLQRALSLNPDRGVIEDIGARLPFEQPFWDGPRTEDEDYPLSFHPLDLGEAALVALFGYQLEGELIPDLLDPAGLTLLHYQRQRPWWKLW</sequence>
<dbReference type="RefSeq" id="WP_347703391.1">
    <property type="nucleotide sequence ID" value="NZ_JBDPZD010000001.1"/>
</dbReference>
<name>A0ABV0FXC0_9BURK</name>
<proteinExistence type="predicted"/>